<dbReference type="InterPro" id="IPR036236">
    <property type="entry name" value="Znf_C2H2_sf"/>
</dbReference>
<keyword evidence="5" id="KW-1185">Reference proteome</keyword>
<protein>
    <recommendedName>
        <fullName evidence="3">C2H2-type domain-containing protein</fullName>
    </recommendedName>
</protein>
<dbReference type="Pfam" id="PF00096">
    <property type="entry name" value="zf-C2H2"/>
    <property type="match status" value="1"/>
</dbReference>
<dbReference type="GeneID" id="63688993"/>
<dbReference type="RefSeq" id="XP_040624457.1">
    <property type="nucleotide sequence ID" value="XM_040773931.1"/>
</dbReference>
<dbReference type="HOGENOM" id="CLU_1294368_0_0_1"/>
<feature type="domain" description="C2H2-type" evidence="3">
    <location>
        <begin position="60"/>
        <end position="84"/>
    </location>
</feature>
<reference evidence="4 5" key="1">
    <citation type="journal article" date="2012" name="Science">
        <title>The Paleozoic origin of enzymatic lignin decomposition reconstructed from 31 fungal genomes.</title>
        <authorList>
            <person name="Floudas D."/>
            <person name="Binder M."/>
            <person name="Riley R."/>
            <person name="Barry K."/>
            <person name="Blanchette R.A."/>
            <person name="Henrissat B."/>
            <person name="Martinez A.T."/>
            <person name="Otillar R."/>
            <person name="Spatafora J.W."/>
            <person name="Yadav J.S."/>
            <person name="Aerts A."/>
            <person name="Benoit I."/>
            <person name="Boyd A."/>
            <person name="Carlson A."/>
            <person name="Copeland A."/>
            <person name="Coutinho P.M."/>
            <person name="de Vries R.P."/>
            <person name="Ferreira P."/>
            <person name="Findley K."/>
            <person name="Foster B."/>
            <person name="Gaskell J."/>
            <person name="Glotzer D."/>
            <person name="Gorecki P."/>
            <person name="Heitman J."/>
            <person name="Hesse C."/>
            <person name="Hori C."/>
            <person name="Igarashi K."/>
            <person name="Jurgens J.A."/>
            <person name="Kallen N."/>
            <person name="Kersten P."/>
            <person name="Kohler A."/>
            <person name="Kuees U."/>
            <person name="Kumar T.K.A."/>
            <person name="Kuo A."/>
            <person name="LaButti K."/>
            <person name="Larrondo L.F."/>
            <person name="Lindquist E."/>
            <person name="Ling A."/>
            <person name="Lombard V."/>
            <person name="Lucas S."/>
            <person name="Lundell T."/>
            <person name="Martin R."/>
            <person name="McLaughlin D.J."/>
            <person name="Morgenstern I."/>
            <person name="Morin E."/>
            <person name="Murat C."/>
            <person name="Nagy L.G."/>
            <person name="Nolan M."/>
            <person name="Ohm R.A."/>
            <person name="Patyshakuliyeva A."/>
            <person name="Rokas A."/>
            <person name="Ruiz-Duenas F.J."/>
            <person name="Sabat G."/>
            <person name="Salamov A."/>
            <person name="Samejima M."/>
            <person name="Schmutz J."/>
            <person name="Slot J.C."/>
            <person name="St John F."/>
            <person name="Stenlid J."/>
            <person name="Sun H."/>
            <person name="Sun S."/>
            <person name="Syed K."/>
            <person name="Tsang A."/>
            <person name="Wiebenga A."/>
            <person name="Young D."/>
            <person name="Pisabarro A."/>
            <person name="Eastwood D.C."/>
            <person name="Martin F."/>
            <person name="Cullen D."/>
            <person name="Grigoriev I.V."/>
            <person name="Hibbett D.S."/>
        </authorList>
    </citation>
    <scope>NUCLEOTIDE SEQUENCE [LARGE SCALE GENOMIC DNA]</scope>
    <source>
        <strain evidence="4 5">DJM-731 SS1</strain>
    </source>
</reference>
<dbReference type="SUPFAM" id="SSF57667">
    <property type="entry name" value="beta-beta-alpha zinc fingers"/>
    <property type="match status" value="1"/>
</dbReference>
<dbReference type="OrthoDB" id="2688393at2759"/>
<dbReference type="EMBL" id="JH795876">
    <property type="protein sequence ID" value="EJT97559.1"/>
    <property type="molecule type" value="Genomic_DNA"/>
</dbReference>
<keyword evidence="1" id="KW-0479">Metal-binding</keyword>
<gene>
    <name evidence="4" type="ORF">DACRYDRAFT_24952</name>
</gene>
<evidence type="ECO:0000313" key="5">
    <source>
        <dbReference type="Proteomes" id="UP000030653"/>
    </source>
</evidence>
<proteinExistence type="predicted"/>
<dbReference type="InterPro" id="IPR013087">
    <property type="entry name" value="Znf_C2H2_type"/>
</dbReference>
<evidence type="ECO:0000256" key="2">
    <source>
        <dbReference type="SAM" id="MobiDB-lite"/>
    </source>
</evidence>
<organism evidence="4 5">
    <name type="scientific">Dacryopinax primogenitus (strain DJM 731)</name>
    <name type="common">Brown rot fungus</name>
    <dbReference type="NCBI Taxonomy" id="1858805"/>
    <lineage>
        <taxon>Eukaryota</taxon>
        <taxon>Fungi</taxon>
        <taxon>Dikarya</taxon>
        <taxon>Basidiomycota</taxon>
        <taxon>Agaricomycotina</taxon>
        <taxon>Dacrymycetes</taxon>
        <taxon>Dacrymycetales</taxon>
        <taxon>Dacrymycetaceae</taxon>
        <taxon>Dacryopinax</taxon>
    </lineage>
</organism>
<keyword evidence="1" id="KW-0862">Zinc</keyword>
<evidence type="ECO:0000259" key="3">
    <source>
        <dbReference type="PROSITE" id="PS50157"/>
    </source>
</evidence>
<dbReference type="Proteomes" id="UP000030653">
    <property type="component" value="Unassembled WGS sequence"/>
</dbReference>
<keyword evidence="1" id="KW-0863">Zinc-finger</keyword>
<dbReference type="AlphaFoldDB" id="M5FRF0"/>
<sequence>MCGFMKAGDPTMTCGIYTTKTYDLIRHRVAHLYYECLVSELDEIPPGGGLVFGGFHVELPTCPTCGKTFTRYDSLQRHGKRTDTACFAPNFERYSGERENKVRRLEILRRELEKNVGMQYWINTPQPLPKTVKAKVGIRNGGPGLGSCVLEILSVEETYAPRYEFTTVKDGKELQVRLLDHNEPGGIPFYRPMKGSYDPNPNGKGLVLPPADA</sequence>
<feature type="region of interest" description="Disordered" evidence="2">
    <location>
        <begin position="190"/>
        <end position="213"/>
    </location>
</feature>
<dbReference type="PROSITE" id="PS50157">
    <property type="entry name" value="ZINC_FINGER_C2H2_2"/>
    <property type="match status" value="1"/>
</dbReference>
<evidence type="ECO:0000313" key="4">
    <source>
        <dbReference type="EMBL" id="EJT97559.1"/>
    </source>
</evidence>
<accession>M5FRF0</accession>
<name>M5FRF0_DACPD</name>
<evidence type="ECO:0000256" key="1">
    <source>
        <dbReference type="PROSITE-ProRule" id="PRU00042"/>
    </source>
</evidence>
<dbReference type="Gene3D" id="3.30.160.60">
    <property type="entry name" value="Classic Zinc Finger"/>
    <property type="match status" value="1"/>
</dbReference>
<dbReference type="GO" id="GO:0008270">
    <property type="term" value="F:zinc ion binding"/>
    <property type="evidence" value="ECO:0007669"/>
    <property type="project" value="UniProtKB-KW"/>
</dbReference>